<evidence type="ECO:0000313" key="2">
    <source>
        <dbReference type="EMBL" id="MFC4428293.1"/>
    </source>
</evidence>
<proteinExistence type="predicted"/>
<protein>
    <submittedName>
        <fullName evidence="2">DUF4011 domain-containing protein</fullName>
    </submittedName>
</protein>
<dbReference type="Proteomes" id="UP001595965">
    <property type="component" value="Unassembled WGS sequence"/>
</dbReference>
<dbReference type="EMBL" id="JBHSEN010000001">
    <property type="protein sequence ID" value="MFC4428293.1"/>
    <property type="molecule type" value="Genomic_DNA"/>
</dbReference>
<reference evidence="3" key="1">
    <citation type="journal article" date="2019" name="Int. J. Syst. Evol. Microbiol.">
        <title>The Global Catalogue of Microorganisms (GCM) 10K type strain sequencing project: providing services to taxonomists for standard genome sequencing and annotation.</title>
        <authorList>
            <consortium name="The Broad Institute Genomics Platform"/>
            <consortium name="The Broad Institute Genome Sequencing Center for Infectious Disease"/>
            <person name="Wu L."/>
            <person name="Ma J."/>
        </authorList>
    </citation>
    <scope>NUCLEOTIDE SEQUENCE [LARGE SCALE GENOMIC DNA]</scope>
    <source>
        <strain evidence="3">CGMCC 1.12125</strain>
    </source>
</reference>
<evidence type="ECO:0000256" key="1">
    <source>
        <dbReference type="SAM" id="MobiDB-lite"/>
    </source>
</evidence>
<feature type="compositionally biased region" description="Polar residues" evidence="1">
    <location>
        <begin position="1"/>
        <end position="11"/>
    </location>
</feature>
<feature type="compositionally biased region" description="Low complexity" evidence="1">
    <location>
        <begin position="1268"/>
        <end position="1292"/>
    </location>
</feature>
<evidence type="ECO:0000313" key="3">
    <source>
        <dbReference type="Proteomes" id="UP001595965"/>
    </source>
</evidence>
<organism evidence="2 3">
    <name type="scientific">Citricoccus alkalitolerans</name>
    <dbReference type="NCBI Taxonomy" id="246603"/>
    <lineage>
        <taxon>Bacteria</taxon>
        <taxon>Bacillati</taxon>
        <taxon>Actinomycetota</taxon>
        <taxon>Actinomycetes</taxon>
        <taxon>Micrococcales</taxon>
        <taxon>Micrococcaceae</taxon>
        <taxon>Citricoccus</taxon>
    </lineage>
</organism>
<comment type="caution">
    <text evidence="2">The sequence shown here is derived from an EMBL/GenBank/DDBJ whole genome shotgun (WGS) entry which is preliminary data.</text>
</comment>
<dbReference type="InterPro" id="IPR027417">
    <property type="entry name" value="P-loop_NTPase"/>
</dbReference>
<accession>A0ABV8XWT3</accession>
<gene>
    <name evidence="2" type="ORF">ACFO0K_01205</name>
</gene>
<feature type="region of interest" description="Disordered" evidence="1">
    <location>
        <begin position="1"/>
        <end position="32"/>
    </location>
</feature>
<feature type="compositionally biased region" description="Polar residues" evidence="1">
    <location>
        <begin position="1313"/>
        <end position="1324"/>
    </location>
</feature>
<name>A0ABV8XWT3_9MICC</name>
<sequence>MTEQDPQQSPAASRLHGGRDTGLPDDGPAESDSRLTFPAWLASLGSGTENDTMLRFAPSGANSIDISHSHPSGLSQFMSGRRTRLSTLLRDGDAFMHARGAARQLRGKIQELAEDRGVDVGYLAAGLATWRVIEDGRSTQMSAPVMLARLSLTLRGEQDDYELQISDRARLNPALARYFRDHHGIVLDADDYLRAAYATAKLEPMPAMELLRSQGREVRGLVVEHRLLVSTFADLADTASVDVVDSTHPVVSALYDAGSGMVPRRTELPETGLPPVDERDPSTESLILDADPSQQRALDHIAAGHDLVVVTPPGTGQTQTAANAVAQLAGDGKRVLVVAERTATLDDFRRRLGSVDLDSLVLDIPAAATPELMRRQLIQALLRVERAQEPGTSRLNATLVERRHQLRDHLRSLHNVRERWGCSPFQAMQSLASLTAMDPAPSTTVRLKRSVLDATVNRDETAATFIRAGELGAFSRSSTESPWYGARLRNVQETEDAYGLAEDLATALPVLREQLDQATDQAQLSTGGTFADWVGQIHLLSAVRGSLDQFTPDIFDRPVTDLISATASGQWRKQHGVEMSSMTRSRLRRVAKEYIRPGVHVSDLHEALVDVQDQRAEWTRWATTKRHPSVPAGLEALSAKGAEVAGQMARLQRVLAEPRRESGRLENLPVDELSQILDRLVADQDTLKTLPERTLVGDQLREQGLQELMADLQQREVPTDQLRAELELAWWQSALEAMISGDDYLAMMDAESLRKIEAEYRLADTAHLEGGSQRLNWKMARQWTRTAGMHRASARVLRSLLKDGNPDPESLSGLEPELIQSLVPAWTTSPLALAEFPADMSFDAVLLLDAESLALSTALGAISRGKQVVAFGDGTSGSPKTFNVSVDPTASVLLPREVDSAFTALMRVLPSVRLTTMHRGLERKLTRLLGEQLYDSMLDMLPGASELTGADHPVRVEFLPGGTGMPGAGDEGVESTVAEVNRTMDLVFEHIRHRPGASLAVITASPLHARRVAEAIRLNLPNNPWAAAFFNRDREPFVVAPMARAQGVVRDHIIFSLGYGRTPHGRVVHHFGPFSEAGGRELYATALTRARQHLHVLTCVHPDDLDPQRLGNGASDFYGLLETYLKDTGHTTPPRPRDPLVADLSDRLAHRHATVLPNFAGGIDLAVWNPLGLPAWEAQASPEQAVPVAMFSDGSEAYRRMTVRERSRQMPQQLERSGWRYHALWTIDVFSDPAGCARTIADYLGLPSAEDGPLESAGPGPSEPLAIPEAAMPAPSSGGSPESTEGAGSSAAVFDGALFDGAAAERQREGASTDAQSNAETGSRSDTEVSSGTGAGMGTASGTDGEHREPMSEDDGVATGQEAADRSASGQQGDGIR</sequence>
<dbReference type="SUPFAM" id="SSF52540">
    <property type="entry name" value="P-loop containing nucleoside triphosphate hydrolases"/>
    <property type="match status" value="1"/>
</dbReference>
<dbReference type="RefSeq" id="WP_344230346.1">
    <property type="nucleotide sequence ID" value="NZ_BAAALH010000002.1"/>
</dbReference>
<keyword evidence="3" id="KW-1185">Reference proteome</keyword>
<dbReference type="Gene3D" id="3.40.50.300">
    <property type="entry name" value="P-loop containing nucleotide triphosphate hydrolases"/>
    <property type="match status" value="1"/>
</dbReference>
<feature type="region of interest" description="Disordered" evidence="1">
    <location>
        <begin position="1251"/>
        <end position="1377"/>
    </location>
</feature>